<dbReference type="EMBL" id="UYRU01057793">
    <property type="protein sequence ID" value="VDN13937.1"/>
    <property type="molecule type" value="Genomic_DNA"/>
</dbReference>
<sequence length="223" mass="25492">MGYANRYPTIMDGSLTTYEMTALRPNTTYRLIRTDDLSWDEYFMSVVFLSAMGSKDPITQVCHAEINTVFNKTSADVENYMLYSNPFPCNECAKEVICFYDTETNNPQHRAAKIIFAKSGVKTTQFNMTIGDYPFQEPGVIQWEESLREFIVRTFYITRLTPFQEKAAPTEQLFEPSKVYPGAPSQMNQSLPLEEEVEDIEQHRLRGDGGSREEPDGVEEALA</sequence>
<keyword evidence="5" id="KW-1185">Reference proteome</keyword>
<keyword evidence="2" id="KW-0378">Hydrolase</keyword>
<dbReference type="PROSITE" id="PS00903">
    <property type="entry name" value="CYT_DCMP_DEAMINASES_1"/>
    <property type="match status" value="1"/>
</dbReference>
<dbReference type="InterPro" id="IPR015517">
    <property type="entry name" value="dCMP_deaminase-rel"/>
</dbReference>
<dbReference type="AlphaFoldDB" id="A0A3P7LQI6"/>
<evidence type="ECO:0000313" key="5">
    <source>
        <dbReference type="Proteomes" id="UP000281553"/>
    </source>
</evidence>
<dbReference type="GO" id="GO:0004132">
    <property type="term" value="F:dCMP deaminase activity"/>
    <property type="evidence" value="ECO:0007669"/>
    <property type="project" value="TreeGrafter"/>
</dbReference>
<dbReference type="InterPro" id="IPR016192">
    <property type="entry name" value="APOBEC/CMP_deaminase_Zn-bd"/>
</dbReference>
<dbReference type="GO" id="GO:0008270">
    <property type="term" value="F:zinc ion binding"/>
    <property type="evidence" value="ECO:0007669"/>
    <property type="project" value="InterPro"/>
</dbReference>
<protein>
    <submittedName>
        <fullName evidence="4">Uncharacterized protein</fullName>
    </submittedName>
</protein>
<organism evidence="4 5">
    <name type="scientific">Dibothriocephalus latus</name>
    <name type="common">Fish tapeworm</name>
    <name type="synonym">Diphyllobothrium latum</name>
    <dbReference type="NCBI Taxonomy" id="60516"/>
    <lineage>
        <taxon>Eukaryota</taxon>
        <taxon>Metazoa</taxon>
        <taxon>Spiralia</taxon>
        <taxon>Lophotrochozoa</taxon>
        <taxon>Platyhelminthes</taxon>
        <taxon>Cestoda</taxon>
        <taxon>Eucestoda</taxon>
        <taxon>Diphyllobothriidea</taxon>
        <taxon>Diphyllobothriidae</taxon>
        <taxon>Dibothriocephalus</taxon>
    </lineage>
</organism>
<dbReference type="PANTHER" id="PTHR11086:SF18">
    <property type="entry name" value="DEOXYCYTIDYLATE DEAMINASE"/>
    <property type="match status" value="1"/>
</dbReference>
<proteinExistence type="inferred from homology"/>
<dbReference type="Gene3D" id="3.40.140.10">
    <property type="entry name" value="Cytidine Deaminase, domain 2"/>
    <property type="match status" value="1"/>
</dbReference>
<feature type="region of interest" description="Disordered" evidence="3">
    <location>
        <begin position="176"/>
        <end position="223"/>
    </location>
</feature>
<comment type="similarity">
    <text evidence="1">Belongs to the cytidine and deoxycytidylate deaminase family.</text>
</comment>
<dbReference type="SUPFAM" id="SSF53927">
    <property type="entry name" value="Cytidine deaminase-like"/>
    <property type="match status" value="1"/>
</dbReference>
<gene>
    <name evidence="4" type="ORF">DILT_LOCUS9768</name>
</gene>
<name>A0A3P7LQI6_DIBLA</name>
<dbReference type="GO" id="GO:0005737">
    <property type="term" value="C:cytoplasm"/>
    <property type="evidence" value="ECO:0007669"/>
    <property type="project" value="TreeGrafter"/>
</dbReference>
<dbReference type="OrthoDB" id="6710946at2759"/>
<feature type="non-terminal residue" evidence="4">
    <location>
        <position position="223"/>
    </location>
</feature>
<evidence type="ECO:0000256" key="3">
    <source>
        <dbReference type="SAM" id="MobiDB-lite"/>
    </source>
</evidence>
<evidence type="ECO:0000313" key="4">
    <source>
        <dbReference type="EMBL" id="VDN13937.1"/>
    </source>
</evidence>
<reference evidence="4 5" key="1">
    <citation type="submission" date="2018-11" db="EMBL/GenBank/DDBJ databases">
        <authorList>
            <consortium name="Pathogen Informatics"/>
        </authorList>
    </citation>
    <scope>NUCLEOTIDE SEQUENCE [LARGE SCALE GENOMIC DNA]</scope>
</reference>
<dbReference type="Proteomes" id="UP000281553">
    <property type="component" value="Unassembled WGS sequence"/>
</dbReference>
<evidence type="ECO:0000256" key="1">
    <source>
        <dbReference type="ARBA" id="ARBA00006576"/>
    </source>
</evidence>
<feature type="compositionally biased region" description="Basic and acidic residues" evidence="3">
    <location>
        <begin position="200"/>
        <end position="215"/>
    </location>
</feature>
<evidence type="ECO:0000256" key="2">
    <source>
        <dbReference type="ARBA" id="ARBA00022801"/>
    </source>
</evidence>
<dbReference type="PANTHER" id="PTHR11086">
    <property type="entry name" value="DEOXYCYTIDYLATE DEAMINASE-RELATED"/>
    <property type="match status" value="1"/>
</dbReference>
<dbReference type="InterPro" id="IPR016193">
    <property type="entry name" value="Cytidine_deaminase-like"/>
</dbReference>
<accession>A0A3P7LQI6</accession>